<dbReference type="KEGG" id="ehx:EMIHUDRAFT_45054"/>
<dbReference type="InterPro" id="IPR000086">
    <property type="entry name" value="NUDIX_hydrolase_dom"/>
</dbReference>
<proteinExistence type="predicted"/>
<dbReference type="HOGENOM" id="CLU_067226_0_1_1"/>
<dbReference type="CDD" id="cd03670">
    <property type="entry name" value="NUDIX_ADPRase_Nudt9"/>
    <property type="match status" value="1"/>
</dbReference>
<dbReference type="PANTHER" id="PTHR13030">
    <property type="entry name" value="NUDIX HYDROLASE"/>
    <property type="match status" value="1"/>
</dbReference>
<reference evidence="4" key="1">
    <citation type="journal article" date="2013" name="Nature">
        <title>Pan genome of the phytoplankton Emiliania underpins its global distribution.</title>
        <authorList>
            <person name="Read B.A."/>
            <person name="Kegel J."/>
            <person name="Klute M.J."/>
            <person name="Kuo A."/>
            <person name="Lefebvre S.C."/>
            <person name="Maumus F."/>
            <person name="Mayer C."/>
            <person name="Miller J."/>
            <person name="Monier A."/>
            <person name="Salamov A."/>
            <person name="Young J."/>
            <person name="Aguilar M."/>
            <person name="Claverie J.M."/>
            <person name="Frickenhaus S."/>
            <person name="Gonzalez K."/>
            <person name="Herman E.K."/>
            <person name="Lin Y.C."/>
            <person name="Napier J."/>
            <person name="Ogata H."/>
            <person name="Sarno A.F."/>
            <person name="Shmutz J."/>
            <person name="Schroeder D."/>
            <person name="de Vargas C."/>
            <person name="Verret F."/>
            <person name="von Dassow P."/>
            <person name="Valentin K."/>
            <person name="Van de Peer Y."/>
            <person name="Wheeler G."/>
            <person name="Dacks J.B."/>
            <person name="Delwiche C.F."/>
            <person name="Dyhrman S.T."/>
            <person name="Glockner G."/>
            <person name="John U."/>
            <person name="Richards T."/>
            <person name="Worden A.Z."/>
            <person name="Zhang X."/>
            <person name="Grigoriev I.V."/>
            <person name="Allen A.E."/>
            <person name="Bidle K."/>
            <person name="Borodovsky M."/>
            <person name="Bowler C."/>
            <person name="Brownlee C."/>
            <person name="Cock J.M."/>
            <person name="Elias M."/>
            <person name="Gladyshev V.N."/>
            <person name="Groth M."/>
            <person name="Guda C."/>
            <person name="Hadaegh A."/>
            <person name="Iglesias-Rodriguez M.D."/>
            <person name="Jenkins J."/>
            <person name="Jones B.M."/>
            <person name="Lawson T."/>
            <person name="Leese F."/>
            <person name="Lindquist E."/>
            <person name="Lobanov A."/>
            <person name="Lomsadze A."/>
            <person name="Malik S.B."/>
            <person name="Marsh M.E."/>
            <person name="Mackinder L."/>
            <person name="Mock T."/>
            <person name="Mueller-Roeber B."/>
            <person name="Pagarete A."/>
            <person name="Parker M."/>
            <person name="Probert I."/>
            <person name="Quesneville H."/>
            <person name="Raines C."/>
            <person name="Rensing S.A."/>
            <person name="Riano-Pachon D.M."/>
            <person name="Richier S."/>
            <person name="Rokitta S."/>
            <person name="Shiraiwa Y."/>
            <person name="Soanes D.M."/>
            <person name="van der Giezen M."/>
            <person name="Wahlund T.M."/>
            <person name="Williams B."/>
            <person name="Wilson W."/>
            <person name="Wolfe G."/>
            <person name="Wurch L.L."/>
        </authorList>
    </citation>
    <scope>NUCLEOTIDE SEQUENCE</scope>
</reference>
<dbReference type="Pfam" id="PF25969">
    <property type="entry name" value="NUDT9_N"/>
    <property type="match status" value="1"/>
</dbReference>
<sequence>RQAVEDGEVRWEVPFAGYSPTEWTDDAVFANSRELHTGDRWADPPRVSRAKLADRKTYAFDGQTEAVGKALLFDGDRPLNPMGRTGLCGRGLLGKWGPNHAADPIVTRYDDAGRLQVIVIQRCDTKQWALPGGMVDEGESLSDAVKREFKEEAGNLEGEAKELFEKQMKELFAGGRQVYRGYTDDPRNTDNAWTETTAVHFHCSKELGNKLRLASGDDAQAVKWLHVD</sequence>
<dbReference type="InterPro" id="IPR020084">
    <property type="entry name" value="NUDIX_hydrolase_CS"/>
</dbReference>
<dbReference type="EnsemblProtists" id="EOD36505">
    <property type="protein sequence ID" value="EOD36505"/>
    <property type="gene ID" value="EMIHUDRAFT_45054"/>
</dbReference>
<accession>A0A0D3KL70</accession>
<dbReference type="RefSeq" id="XP_005788934.1">
    <property type="nucleotide sequence ID" value="XM_005788877.1"/>
</dbReference>
<dbReference type="PaxDb" id="2903-EOD36505"/>
<reference evidence="3" key="2">
    <citation type="submission" date="2024-10" db="UniProtKB">
        <authorList>
            <consortium name="EnsemblProtists"/>
        </authorList>
    </citation>
    <scope>IDENTIFICATION</scope>
</reference>
<evidence type="ECO:0000313" key="3">
    <source>
        <dbReference type="EnsemblProtists" id="EOD36505"/>
    </source>
</evidence>
<dbReference type="Gene3D" id="3.90.79.10">
    <property type="entry name" value="Nucleoside Triphosphate Pyrophosphohydrolase"/>
    <property type="match status" value="1"/>
</dbReference>
<dbReference type="Pfam" id="PF00293">
    <property type="entry name" value="NUDIX"/>
    <property type="match status" value="1"/>
</dbReference>
<keyword evidence="4" id="KW-1185">Reference proteome</keyword>
<feature type="domain" description="Nudix hydrolase" evidence="2">
    <location>
        <begin position="98"/>
        <end position="228"/>
    </location>
</feature>
<dbReference type="GO" id="GO:0047631">
    <property type="term" value="F:ADP-ribose diphosphatase activity"/>
    <property type="evidence" value="ECO:0007669"/>
    <property type="project" value="InterPro"/>
</dbReference>
<dbReference type="Proteomes" id="UP000013827">
    <property type="component" value="Unassembled WGS sequence"/>
</dbReference>
<evidence type="ECO:0000259" key="2">
    <source>
        <dbReference type="PROSITE" id="PS51462"/>
    </source>
</evidence>
<dbReference type="AlphaFoldDB" id="A0A0D3KL70"/>
<dbReference type="InterPro" id="IPR015797">
    <property type="entry name" value="NUDIX_hydrolase-like_dom_sf"/>
</dbReference>
<dbReference type="PROSITE" id="PS51462">
    <property type="entry name" value="NUDIX"/>
    <property type="match status" value="1"/>
</dbReference>
<dbReference type="InterPro" id="IPR039989">
    <property type="entry name" value="NUDT9"/>
</dbReference>
<dbReference type="SUPFAM" id="SSF55811">
    <property type="entry name" value="Nudix"/>
    <property type="match status" value="1"/>
</dbReference>
<protein>
    <recommendedName>
        <fullName evidence="2">Nudix hydrolase domain-containing protein</fullName>
    </recommendedName>
</protein>
<dbReference type="GeneID" id="17281775"/>
<dbReference type="STRING" id="2903.R1FC11"/>
<keyword evidence="1" id="KW-0378">Hydrolase</keyword>
<evidence type="ECO:0000313" key="4">
    <source>
        <dbReference type="Proteomes" id="UP000013827"/>
    </source>
</evidence>
<name>A0A0D3KL70_EMIH1</name>
<dbReference type="PANTHER" id="PTHR13030:SF8">
    <property type="entry name" value="ADP-RIBOSE PYROPHOSPHATASE, MITOCHONDRIAL"/>
    <property type="match status" value="1"/>
</dbReference>
<evidence type="ECO:0000256" key="1">
    <source>
        <dbReference type="ARBA" id="ARBA00022801"/>
    </source>
</evidence>
<organism evidence="3 4">
    <name type="scientific">Emiliania huxleyi (strain CCMP1516)</name>
    <dbReference type="NCBI Taxonomy" id="280463"/>
    <lineage>
        <taxon>Eukaryota</taxon>
        <taxon>Haptista</taxon>
        <taxon>Haptophyta</taxon>
        <taxon>Prymnesiophyceae</taxon>
        <taxon>Isochrysidales</taxon>
        <taxon>Noelaerhabdaceae</taxon>
        <taxon>Emiliania</taxon>
    </lineage>
</organism>
<dbReference type="eggNOG" id="KOG4195">
    <property type="taxonomic scope" value="Eukaryota"/>
</dbReference>
<dbReference type="PROSITE" id="PS00893">
    <property type="entry name" value="NUDIX_BOX"/>
    <property type="match status" value="1"/>
</dbReference>